<proteinExistence type="predicted"/>
<evidence type="ECO:0000259" key="1">
    <source>
        <dbReference type="Pfam" id="PF13439"/>
    </source>
</evidence>
<evidence type="ECO:0000313" key="2">
    <source>
        <dbReference type="EMBL" id="SVA17442.1"/>
    </source>
</evidence>
<accession>A0A381TN03</accession>
<sequence length="385" mass="42969">MRIAQVSPYDFAHPGGVQRHIASLSRELQARGHELSILAPCTSDDPAVDIGDVDLHTFGRSVPIPTAGSVARISVSVWHEWRLKNMLEEEQFDIVHIHEPLMPMFALTASRFSPSTTIGTFHAYNEGRGKGYTIWKKILNRGAIRLNGRIAVSEPAKAFAKRYFDGDYRVIPNGLDVDRFSKPGPRPSVMKNEAINMVFVGRVNEPRKGLRYALGAYSLLKWEYPNLRLIVVGAGVPDRESYRIMGERSLDDVVFVGPVADDELPDYYQHADIFLAPNTGKESFGFIIIEAMSASTPIIASDIPGFASVMTDGKEGLMFAPKDESAMAHAIKRLIENPGLRVQLGVDGRATVDQYRWDRVADKVLGYYEEIHDKQLVPPAQYRGW</sequence>
<gene>
    <name evidence="2" type="ORF">METZ01_LOCUS70296</name>
</gene>
<dbReference type="GO" id="GO:0016757">
    <property type="term" value="F:glycosyltransferase activity"/>
    <property type="evidence" value="ECO:0007669"/>
    <property type="project" value="TreeGrafter"/>
</dbReference>
<dbReference type="PANTHER" id="PTHR45947:SF3">
    <property type="entry name" value="SULFOQUINOVOSYL TRANSFERASE SQD2"/>
    <property type="match status" value="1"/>
</dbReference>
<feature type="domain" description="Glycosyltransferase subfamily 4-like N-terminal" evidence="1">
    <location>
        <begin position="14"/>
        <end position="179"/>
    </location>
</feature>
<reference evidence="2" key="1">
    <citation type="submission" date="2018-05" db="EMBL/GenBank/DDBJ databases">
        <authorList>
            <person name="Lanie J.A."/>
            <person name="Ng W.-L."/>
            <person name="Kazmierczak K.M."/>
            <person name="Andrzejewski T.M."/>
            <person name="Davidsen T.M."/>
            <person name="Wayne K.J."/>
            <person name="Tettelin H."/>
            <person name="Glass J.I."/>
            <person name="Rusch D."/>
            <person name="Podicherti R."/>
            <person name="Tsui H.-C.T."/>
            <person name="Winkler M.E."/>
        </authorList>
    </citation>
    <scope>NUCLEOTIDE SEQUENCE</scope>
</reference>
<dbReference type="Gene3D" id="3.40.50.2000">
    <property type="entry name" value="Glycogen Phosphorylase B"/>
    <property type="match status" value="2"/>
</dbReference>
<dbReference type="Pfam" id="PF13439">
    <property type="entry name" value="Glyco_transf_4"/>
    <property type="match status" value="1"/>
</dbReference>
<dbReference type="Pfam" id="PF13692">
    <property type="entry name" value="Glyco_trans_1_4"/>
    <property type="match status" value="1"/>
</dbReference>
<dbReference type="EMBL" id="UINC01004869">
    <property type="protein sequence ID" value="SVA17442.1"/>
    <property type="molecule type" value="Genomic_DNA"/>
</dbReference>
<protein>
    <recommendedName>
        <fullName evidence="1">Glycosyltransferase subfamily 4-like N-terminal domain-containing protein</fullName>
    </recommendedName>
</protein>
<name>A0A381TN03_9ZZZZ</name>
<dbReference type="InterPro" id="IPR050194">
    <property type="entry name" value="Glycosyltransferase_grp1"/>
</dbReference>
<dbReference type="CDD" id="cd03801">
    <property type="entry name" value="GT4_PimA-like"/>
    <property type="match status" value="1"/>
</dbReference>
<dbReference type="SUPFAM" id="SSF53756">
    <property type="entry name" value="UDP-Glycosyltransferase/glycogen phosphorylase"/>
    <property type="match status" value="1"/>
</dbReference>
<dbReference type="AlphaFoldDB" id="A0A381TN03"/>
<organism evidence="2">
    <name type="scientific">marine metagenome</name>
    <dbReference type="NCBI Taxonomy" id="408172"/>
    <lineage>
        <taxon>unclassified sequences</taxon>
        <taxon>metagenomes</taxon>
        <taxon>ecological metagenomes</taxon>
    </lineage>
</organism>
<dbReference type="InterPro" id="IPR028098">
    <property type="entry name" value="Glyco_trans_4-like_N"/>
</dbReference>
<dbReference type="PANTHER" id="PTHR45947">
    <property type="entry name" value="SULFOQUINOVOSYL TRANSFERASE SQD2"/>
    <property type="match status" value="1"/>
</dbReference>